<evidence type="ECO:0000256" key="1">
    <source>
        <dbReference type="ARBA" id="ARBA00023002"/>
    </source>
</evidence>
<dbReference type="PANTHER" id="PTHR11496:SF97">
    <property type="entry name" value="ALCOHOL DEHYDROGENASE IRON-TYPE_GLYCEROL DEHYDROGENASE GLDA DOMAIN-CONTAINING PROTEIN"/>
    <property type="match status" value="1"/>
</dbReference>
<feature type="domain" description="Fe-containing alcohol dehydrogenase-like C-terminal" evidence="3">
    <location>
        <begin position="173"/>
        <end position="287"/>
    </location>
</feature>
<reference evidence="4" key="1">
    <citation type="submission" date="2021-02" db="EMBL/GenBank/DDBJ databases">
        <authorList>
            <person name="Nowell W R."/>
        </authorList>
    </citation>
    <scope>NUCLEOTIDE SEQUENCE</scope>
</reference>
<dbReference type="GO" id="GO:0046872">
    <property type="term" value="F:metal ion binding"/>
    <property type="evidence" value="ECO:0007669"/>
    <property type="project" value="InterPro"/>
</dbReference>
<dbReference type="InterPro" id="IPR039697">
    <property type="entry name" value="Alcohol_dehydrogenase_Fe"/>
</dbReference>
<evidence type="ECO:0000259" key="3">
    <source>
        <dbReference type="Pfam" id="PF25137"/>
    </source>
</evidence>
<dbReference type="PROSITE" id="PS00060">
    <property type="entry name" value="ADH_IRON_2"/>
    <property type="match status" value="1"/>
</dbReference>
<dbReference type="Proteomes" id="UP000663851">
    <property type="component" value="Unassembled WGS sequence"/>
</dbReference>
<feature type="domain" description="Alcohol dehydrogenase iron-type/glycerol dehydrogenase GldA" evidence="2">
    <location>
        <begin position="25"/>
        <end position="155"/>
    </location>
</feature>
<dbReference type="InterPro" id="IPR018211">
    <property type="entry name" value="ADH_Fe_CS"/>
</dbReference>
<gene>
    <name evidence="4" type="ORF">HFQ381_LOCUS25019</name>
</gene>
<dbReference type="SUPFAM" id="SSF56796">
    <property type="entry name" value="Dehydroquinate synthase-like"/>
    <property type="match status" value="1"/>
</dbReference>
<dbReference type="InterPro" id="IPR001670">
    <property type="entry name" value="ADH_Fe/GldA"/>
</dbReference>
<comment type="caution">
    <text evidence="4">The sequence shown here is derived from an EMBL/GenBank/DDBJ whole genome shotgun (WGS) entry which is preliminary data.</text>
</comment>
<dbReference type="GO" id="GO:0004022">
    <property type="term" value="F:alcohol dehydrogenase (NAD+) activity"/>
    <property type="evidence" value="ECO:0007669"/>
    <property type="project" value="TreeGrafter"/>
</dbReference>
<organism evidence="4 5">
    <name type="scientific">Rotaria socialis</name>
    <dbReference type="NCBI Taxonomy" id="392032"/>
    <lineage>
        <taxon>Eukaryota</taxon>
        <taxon>Metazoa</taxon>
        <taxon>Spiralia</taxon>
        <taxon>Gnathifera</taxon>
        <taxon>Rotifera</taxon>
        <taxon>Eurotatoria</taxon>
        <taxon>Bdelloidea</taxon>
        <taxon>Philodinida</taxon>
        <taxon>Philodinidae</taxon>
        <taxon>Rotaria</taxon>
    </lineage>
</organism>
<dbReference type="GO" id="GO:0005739">
    <property type="term" value="C:mitochondrion"/>
    <property type="evidence" value="ECO:0007669"/>
    <property type="project" value="TreeGrafter"/>
</dbReference>
<dbReference type="Gene3D" id="3.40.50.1970">
    <property type="match status" value="1"/>
</dbReference>
<dbReference type="EMBL" id="CAJOBO010002731">
    <property type="protein sequence ID" value="CAF4465594.1"/>
    <property type="molecule type" value="Genomic_DNA"/>
</dbReference>
<proteinExistence type="predicted"/>
<evidence type="ECO:0000313" key="4">
    <source>
        <dbReference type="EMBL" id="CAF4465594.1"/>
    </source>
</evidence>
<dbReference type="Pfam" id="PF25137">
    <property type="entry name" value="ADH_Fe_C"/>
    <property type="match status" value="1"/>
</dbReference>
<protein>
    <recommendedName>
        <fullName evidence="6">Alcohol dehydrogenase iron-type/glycerol dehydrogenase GldA domain-containing protein</fullName>
    </recommendedName>
</protein>
<dbReference type="PANTHER" id="PTHR11496">
    <property type="entry name" value="ALCOHOL DEHYDROGENASE"/>
    <property type="match status" value="1"/>
</dbReference>
<evidence type="ECO:0000259" key="2">
    <source>
        <dbReference type="Pfam" id="PF00465"/>
    </source>
</evidence>
<dbReference type="AlphaFoldDB" id="A0A820T9S6"/>
<evidence type="ECO:0008006" key="6">
    <source>
        <dbReference type="Google" id="ProtNLM"/>
    </source>
</evidence>
<sequence length="301" mass="32720">MSSTILPTTSQYANLGTYVPTILKRVEYGIGSLSKLADILSELSVSKPFLVTGTSLATNTDIIERVKNASGCESVVVFSGIQQHSPIQHIRNAVVELKTSDSDRIIAIDGGSHIDAAKLMIHLYKEETDRLLKLVSIPTTLSAAEYTIISAYTARQRALIGAWLGLWSDELITPMGPSHSIGYQLGSHFGIPHGICSCLTLAGTVAIQAKYLPDTEVKQLGSLLPFVTKITPHEDIGGPREQALKVSEAIAKLIADLDLTSTLHDFQVPMSNFEGIIERALPDGKTDLRYKDFVTLLENIY</sequence>
<dbReference type="Gene3D" id="1.20.1090.10">
    <property type="entry name" value="Dehydroquinate synthase-like - alpha domain"/>
    <property type="match status" value="1"/>
</dbReference>
<evidence type="ECO:0000313" key="5">
    <source>
        <dbReference type="Proteomes" id="UP000663851"/>
    </source>
</evidence>
<dbReference type="Pfam" id="PF00465">
    <property type="entry name" value="Fe-ADH"/>
    <property type="match status" value="1"/>
</dbReference>
<name>A0A820T9S6_9BILA</name>
<keyword evidence="1" id="KW-0560">Oxidoreductase</keyword>
<accession>A0A820T9S6</accession>
<dbReference type="InterPro" id="IPR056798">
    <property type="entry name" value="ADH_Fe_C"/>
</dbReference>